<organism evidence="4 6">
    <name type="scientific">Legionella jamestowniensis</name>
    <dbReference type="NCBI Taxonomy" id="455"/>
    <lineage>
        <taxon>Bacteria</taxon>
        <taxon>Pseudomonadati</taxon>
        <taxon>Pseudomonadota</taxon>
        <taxon>Gammaproteobacteria</taxon>
        <taxon>Legionellales</taxon>
        <taxon>Legionellaceae</taxon>
        <taxon>Legionella</taxon>
    </lineage>
</organism>
<feature type="region of interest" description="Disordered" evidence="1">
    <location>
        <begin position="292"/>
        <end position="326"/>
    </location>
</feature>
<gene>
    <name evidence="5" type="ORF">A8135_06110</name>
    <name evidence="4" type="ORF">Ljam_1235</name>
</gene>
<feature type="domain" description="DUF6863" evidence="3">
    <location>
        <begin position="1"/>
        <end position="120"/>
    </location>
</feature>
<feature type="compositionally biased region" description="Basic and acidic residues" evidence="1">
    <location>
        <begin position="292"/>
        <end position="306"/>
    </location>
</feature>
<dbReference type="EMBL" id="LNYG01000013">
    <property type="protein sequence ID" value="KTD07040.1"/>
    <property type="molecule type" value="Genomic_DNA"/>
</dbReference>
<dbReference type="Proteomes" id="UP000093336">
    <property type="component" value="Unassembled WGS sequence"/>
</dbReference>
<evidence type="ECO:0000313" key="4">
    <source>
        <dbReference type="EMBL" id="KTD07040.1"/>
    </source>
</evidence>
<dbReference type="OrthoDB" id="5653286at2"/>
<feature type="domain" description="Putative adhesin Stv" evidence="2">
    <location>
        <begin position="127"/>
        <end position="271"/>
    </location>
</feature>
<reference evidence="5 7" key="2">
    <citation type="submission" date="2016-05" db="EMBL/GenBank/DDBJ databases">
        <authorList>
            <person name="Prochazka B."/>
            <person name="Indra A."/>
            <person name="Hasenberger P."/>
            <person name="Blaschitz M."/>
            <person name="Wagner L."/>
            <person name="Wewalka G."/>
            <person name="Sorschag S."/>
            <person name="Schmid D."/>
            <person name="Ruppitsch W."/>
        </authorList>
    </citation>
    <scope>NUCLEOTIDE SEQUENCE [LARGE SCALE GENOMIC DNA]</scope>
    <source>
        <strain evidence="5 7">974010_12</strain>
    </source>
</reference>
<evidence type="ECO:0000256" key="1">
    <source>
        <dbReference type="SAM" id="MobiDB-lite"/>
    </source>
</evidence>
<comment type="caution">
    <text evidence="4">The sequence shown here is derived from an EMBL/GenBank/DDBJ whole genome shotgun (WGS) entry which is preliminary data.</text>
</comment>
<protein>
    <submittedName>
        <fullName evidence="4">Uncharacterized protein</fullName>
    </submittedName>
</protein>
<dbReference type="Proteomes" id="UP000054715">
    <property type="component" value="Unassembled WGS sequence"/>
</dbReference>
<proteinExistence type="predicted"/>
<dbReference type="Pfam" id="PF21527">
    <property type="entry name" value="Stv"/>
    <property type="match status" value="1"/>
</dbReference>
<dbReference type="RefSeq" id="WP_058449258.1">
    <property type="nucleotide sequence ID" value="NZ_CAAAJF010000010.1"/>
</dbReference>
<dbReference type="InterPro" id="IPR049196">
    <property type="entry name" value="DUF6863"/>
</dbReference>
<dbReference type="PATRIC" id="fig|455.5.peg.1303"/>
<evidence type="ECO:0000259" key="3">
    <source>
        <dbReference type="Pfam" id="PF21727"/>
    </source>
</evidence>
<evidence type="ECO:0000313" key="7">
    <source>
        <dbReference type="Proteomes" id="UP000093336"/>
    </source>
</evidence>
<sequence>MKINEIAFELLQLFEKELNKRESIRYKYSSDINPENHVRLEQDESISYYAWKTAGIFIKLPRRHNYEVLANWQIREAYRILNTALASSEVSNEVKKELLTFKNKLETTPYLRTLLWSIDQGITPAPVVCSGHGVWYTSDGLVDLTKYDSTVMMVSGMGASLSHELAKDIENNQFKPEEVVIVKKEKDTEPVPHINPSPRFFNQHTPETKIPDFCLVDDKESKPKPRVIEPYTMRVLYDLQMENTNKSYFFLSTVLQRFQGSRRVIAWAGCTGVRDDEGNKSGEFLGYRWSNKEEVSRKRKRLEEHGQQMSHPIQSGEEESSGSVLS</sequence>
<accession>A0A0W0UGJ5</accession>
<name>A0A0W0UGJ5_9GAMM</name>
<dbReference type="AlphaFoldDB" id="A0A0W0UGJ5"/>
<evidence type="ECO:0000313" key="6">
    <source>
        <dbReference type="Proteomes" id="UP000054715"/>
    </source>
</evidence>
<evidence type="ECO:0000313" key="5">
    <source>
        <dbReference type="EMBL" id="OCH96731.1"/>
    </source>
</evidence>
<dbReference type="EMBL" id="LYOZ01000053">
    <property type="protein sequence ID" value="OCH96731.1"/>
    <property type="molecule type" value="Genomic_DNA"/>
</dbReference>
<evidence type="ECO:0000259" key="2">
    <source>
        <dbReference type="Pfam" id="PF21527"/>
    </source>
</evidence>
<reference evidence="4 6" key="1">
    <citation type="submission" date="2015-11" db="EMBL/GenBank/DDBJ databases">
        <title>Genomic analysis of 38 Legionella species identifies large and diverse effector repertoires.</title>
        <authorList>
            <person name="Burstein D."/>
            <person name="Amaro F."/>
            <person name="Zusman T."/>
            <person name="Lifshitz Z."/>
            <person name="Cohen O."/>
            <person name="Gilbert J.A."/>
            <person name="Pupko T."/>
            <person name="Shuman H.A."/>
            <person name="Segal G."/>
        </authorList>
    </citation>
    <scope>NUCLEOTIDE SEQUENCE [LARGE SCALE GENOMIC DNA]</scope>
    <source>
        <strain evidence="4 6">JA-26-G1-E2</strain>
    </source>
</reference>
<dbReference type="Pfam" id="PF21727">
    <property type="entry name" value="DUF6863"/>
    <property type="match status" value="1"/>
</dbReference>
<keyword evidence="7" id="KW-1185">Reference proteome</keyword>
<dbReference type="InterPro" id="IPR049002">
    <property type="entry name" value="Stv"/>
</dbReference>